<evidence type="ECO:0000256" key="5">
    <source>
        <dbReference type="ARBA" id="ARBA00022692"/>
    </source>
</evidence>
<accession>A0A3Q0R9P0</accession>
<reference evidence="14" key="2">
    <citation type="submission" date="2025-09" db="UniProtKB">
        <authorList>
            <consortium name="Ensembl"/>
        </authorList>
    </citation>
    <scope>IDENTIFICATION</scope>
</reference>
<keyword evidence="11 12" id="KW-0472">Membrane</keyword>
<keyword evidence="15" id="KW-1185">Reference proteome</keyword>
<evidence type="ECO:0000256" key="2">
    <source>
        <dbReference type="ARBA" id="ARBA00004141"/>
    </source>
</evidence>
<evidence type="ECO:0000259" key="13">
    <source>
        <dbReference type="Pfam" id="PF12483"/>
    </source>
</evidence>
<dbReference type="Proteomes" id="UP000261340">
    <property type="component" value="Unplaced"/>
</dbReference>
<dbReference type="AlphaFoldDB" id="A0A3Q0R9P0"/>
<dbReference type="GeneTree" id="ENSGT00960000187060"/>
<keyword evidence="5 12" id="KW-0812">Transmembrane</keyword>
<dbReference type="Pfam" id="PF12483">
    <property type="entry name" value="GIDE"/>
    <property type="match status" value="1"/>
</dbReference>
<keyword evidence="10 12" id="KW-1133">Transmembrane helix</keyword>
<evidence type="ECO:0000256" key="1">
    <source>
        <dbReference type="ARBA" id="ARBA00000900"/>
    </source>
</evidence>
<evidence type="ECO:0000256" key="12">
    <source>
        <dbReference type="SAM" id="Phobius"/>
    </source>
</evidence>
<dbReference type="InterPro" id="IPR051652">
    <property type="entry name" value="MDM2_MDM4_MUL1"/>
</dbReference>
<dbReference type="GO" id="GO:0061630">
    <property type="term" value="F:ubiquitin protein ligase activity"/>
    <property type="evidence" value="ECO:0007669"/>
    <property type="project" value="UniProtKB-EC"/>
</dbReference>
<proteinExistence type="predicted"/>
<dbReference type="InterPro" id="IPR022170">
    <property type="entry name" value="MUL1-like"/>
</dbReference>
<keyword evidence="6" id="KW-0479">Metal-binding</keyword>
<keyword evidence="8" id="KW-0833">Ubl conjugation pathway</keyword>
<feature type="transmembrane region" description="Helical" evidence="12">
    <location>
        <begin position="6"/>
        <end position="29"/>
    </location>
</feature>
<dbReference type="GO" id="GO:0008270">
    <property type="term" value="F:zinc ion binding"/>
    <property type="evidence" value="ECO:0007669"/>
    <property type="project" value="UniProtKB-KW"/>
</dbReference>
<dbReference type="Ensembl" id="ENSACIT00000009094.1">
    <property type="protein sequence ID" value="ENSACIP00000008829.1"/>
    <property type="gene ID" value="ENSACIG00000006886.1"/>
</dbReference>
<dbReference type="STRING" id="61819.ENSACIP00000008829"/>
<comment type="catalytic activity">
    <reaction evidence="1">
        <text>S-ubiquitinyl-[E2 ubiquitin-conjugating enzyme]-L-cysteine + [acceptor protein]-L-lysine = [E2 ubiquitin-conjugating enzyme]-L-cysteine + N(6)-ubiquitinyl-[acceptor protein]-L-lysine.</text>
        <dbReference type="EC" id="2.3.2.27"/>
    </reaction>
</comment>
<evidence type="ECO:0000256" key="8">
    <source>
        <dbReference type="ARBA" id="ARBA00022786"/>
    </source>
</evidence>
<organism evidence="14 15">
    <name type="scientific">Amphilophus citrinellus</name>
    <name type="common">Midas cichlid</name>
    <name type="synonym">Cichlasoma citrinellum</name>
    <dbReference type="NCBI Taxonomy" id="61819"/>
    <lineage>
        <taxon>Eukaryota</taxon>
        <taxon>Metazoa</taxon>
        <taxon>Chordata</taxon>
        <taxon>Craniata</taxon>
        <taxon>Vertebrata</taxon>
        <taxon>Euteleostomi</taxon>
        <taxon>Actinopterygii</taxon>
        <taxon>Neopterygii</taxon>
        <taxon>Teleostei</taxon>
        <taxon>Neoteleostei</taxon>
        <taxon>Acanthomorphata</taxon>
        <taxon>Ovalentaria</taxon>
        <taxon>Cichlomorphae</taxon>
        <taxon>Cichliformes</taxon>
        <taxon>Cichlidae</taxon>
        <taxon>New World cichlids</taxon>
        <taxon>Cichlasomatinae</taxon>
        <taxon>Heroini</taxon>
        <taxon>Amphilophus</taxon>
    </lineage>
</organism>
<dbReference type="GO" id="GO:0016020">
    <property type="term" value="C:membrane"/>
    <property type="evidence" value="ECO:0007669"/>
    <property type="project" value="UniProtKB-SubCell"/>
</dbReference>
<feature type="domain" description="E3 Ubiquitin ligase MUL1-like" evidence="13">
    <location>
        <begin position="101"/>
        <end position="236"/>
    </location>
</feature>
<evidence type="ECO:0000256" key="11">
    <source>
        <dbReference type="ARBA" id="ARBA00023136"/>
    </source>
</evidence>
<name>A0A3Q0R9P0_AMPCI</name>
<evidence type="ECO:0000313" key="14">
    <source>
        <dbReference type="Ensembl" id="ENSACIP00000008829.1"/>
    </source>
</evidence>
<evidence type="ECO:0000256" key="6">
    <source>
        <dbReference type="ARBA" id="ARBA00022723"/>
    </source>
</evidence>
<dbReference type="EC" id="2.3.2.27" evidence="3"/>
<keyword evidence="7" id="KW-0863">Zinc-finger</keyword>
<evidence type="ECO:0000256" key="4">
    <source>
        <dbReference type="ARBA" id="ARBA00022679"/>
    </source>
</evidence>
<sequence>EMGDFPVNPLVVIGVGSSLAFSGLFYHLYKEKEKELKELKASNITAVNFKPSLTLVIQTVLLRQVQADGEPLASQFIPRCFGVIQKISAVEHWKYWDSITNNSVPFSLISQGAYISDISVRVHNPLEASGCFMERVYYKMRHAEEALVNVLLLGLTREKPVAMEETEEMLRVGSNMTGFGEVVLEGGQVMRLQAPRDGRKYILVPSDHKSFMDSHESSASMWKTLSALTGITGASVLASLNFVAALCLLQTMCTQYSPLGSYGAVCFCRWCLPERTSAVSFPLPRFPAHTCS</sequence>
<dbReference type="GO" id="GO:0016567">
    <property type="term" value="P:protein ubiquitination"/>
    <property type="evidence" value="ECO:0007669"/>
    <property type="project" value="InterPro"/>
</dbReference>
<protein>
    <recommendedName>
        <fullName evidence="3">RING-type E3 ubiquitin transferase</fullName>
        <ecNumber evidence="3">2.3.2.27</ecNumber>
    </recommendedName>
</protein>
<dbReference type="PANTHER" id="PTHR12183">
    <property type="entry name" value="MITOCHONDRIAL UBIQUITIN LIGASE ACTIVATOR OF NFKB 1"/>
    <property type="match status" value="1"/>
</dbReference>
<evidence type="ECO:0000256" key="10">
    <source>
        <dbReference type="ARBA" id="ARBA00022989"/>
    </source>
</evidence>
<reference evidence="14" key="1">
    <citation type="submission" date="2025-08" db="UniProtKB">
        <authorList>
            <consortium name="Ensembl"/>
        </authorList>
    </citation>
    <scope>IDENTIFICATION</scope>
</reference>
<evidence type="ECO:0000256" key="9">
    <source>
        <dbReference type="ARBA" id="ARBA00022833"/>
    </source>
</evidence>
<evidence type="ECO:0000256" key="7">
    <source>
        <dbReference type="ARBA" id="ARBA00022771"/>
    </source>
</evidence>
<keyword evidence="4" id="KW-0808">Transferase</keyword>
<keyword evidence="9" id="KW-0862">Zinc</keyword>
<evidence type="ECO:0000313" key="15">
    <source>
        <dbReference type="Proteomes" id="UP000261340"/>
    </source>
</evidence>
<comment type="subcellular location">
    <subcellularLocation>
        <location evidence="2">Membrane</location>
        <topology evidence="2">Multi-pass membrane protein</topology>
    </subcellularLocation>
</comment>
<evidence type="ECO:0000256" key="3">
    <source>
        <dbReference type="ARBA" id="ARBA00012483"/>
    </source>
</evidence>
<dbReference type="PANTHER" id="PTHR12183:SF36">
    <property type="entry name" value="RING-TYPE E3 UBIQUITIN TRANSFERASE"/>
    <property type="match status" value="1"/>
</dbReference>